<name>A0A4P6MP00_9BACT</name>
<dbReference type="GO" id="GO:0030288">
    <property type="term" value="C:outer membrane-bounded periplasmic space"/>
    <property type="evidence" value="ECO:0007669"/>
    <property type="project" value="TreeGrafter"/>
</dbReference>
<gene>
    <name evidence="3" type="ORF">EG856_00500</name>
</gene>
<sequence length="668" mass="78430">MRRNYKTKIKLKFLFASLVPVLTLPLSVLACTNNFKNDNTPPKNLEFNKQYEFVNNSNQYKINNVKINTYINPQNQDLYINVNEFIKKIEGVTNPQFFKFKSKKQDKIHYSNRENEIIFDLKQNKILMSNLDVFQILKNSSTVDYGKRIEYKSTTTTQLSDSKINEFDLNKYQMSIQSKNNDIYLPFSLFNFLFFSQNYYNIYFNNEKFIGVSTVINKDIDANEYNLIMNNPNNEKPQSKQFRKNNYNFLLFVFDNFYGLRKTFLQQNNVNSFDEYFAKTGLKEKMLSVDINQNTSAYENLFYEQLNELHSSIQSGSYYHPQDYRANPYGSARSQKVNEYIAWLNILRKIRNAALTQQENKFVSFHNDTAIIYLDQFIVGSNEDLSKETKHEYDSFEKMYKAMELIKQNPTPIKKIILDLSLNGGGSIAAMEKVVGFLTNQDQQIYFYETINKQLSYSKYRVDVNKDDKYDLKDGYPNYQWYILTGINTFSAANLLTHIAKTNKLATIIGNKSGGGMFSILPLVLPDGTSLEISSNNAWFSGSQNEINKENELPYTQDGIEVDVSIPYLAYMNYDVINAYLKDPKEGEKAYNNYLKSIKISAWNKEKENIDKYLKFISKNKRQQFQNEINNNMILDSDSLDQMEEKIEKMKSIFRFVEHQYQKEYRNN</sequence>
<dbReference type="GO" id="GO:0004175">
    <property type="term" value="F:endopeptidase activity"/>
    <property type="evidence" value="ECO:0007669"/>
    <property type="project" value="TreeGrafter"/>
</dbReference>
<dbReference type="GO" id="GO:0007165">
    <property type="term" value="P:signal transduction"/>
    <property type="evidence" value="ECO:0007669"/>
    <property type="project" value="TreeGrafter"/>
</dbReference>
<dbReference type="PANTHER" id="PTHR32060">
    <property type="entry name" value="TAIL-SPECIFIC PROTEASE"/>
    <property type="match status" value="1"/>
</dbReference>
<dbReference type="OrthoDB" id="2040956at2"/>
<dbReference type="RefSeq" id="WP_130429194.1">
    <property type="nucleotide sequence ID" value="NZ_CP034841.1"/>
</dbReference>
<dbReference type="PANTHER" id="PTHR32060:SF30">
    <property type="entry name" value="CARBOXY-TERMINAL PROCESSING PROTEASE CTPA"/>
    <property type="match status" value="1"/>
</dbReference>
<evidence type="ECO:0000256" key="1">
    <source>
        <dbReference type="SAM" id="SignalP"/>
    </source>
</evidence>
<dbReference type="GO" id="GO:0008236">
    <property type="term" value="F:serine-type peptidase activity"/>
    <property type="evidence" value="ECO:0007669"/>
    <property type="project" value="InterPro"/>
</dbReference>
<feature type="signal peptide" evidence="1">
    <location>
        <begin position="1"/>
        <end position="30"/>
    </location>
</feature>
<dbReference type="Gene3D" id="3.90.226.10">
    <property type="entry name" value="2-enoyl-CoA Hydratase, Chain A, domain 1"/>
    <property type="match status" value="1"/>
</dbReference>
<dbReference type="Pfam" id="PF03572">
    <property type="entry name" value="Peptidase_S41"/>
    <property type="match status" value="1"/>
</dbReference>
<dbReference type="SUPFAM" id="SSF52096">
    <property type="entry name" value="ClpP/crotonase"/>
    <property type="match status" value="1"/>
</dbReference>
<reference evidence="3 4" key="1">
    <citation type="submission" date="2019-01" db="EMBL/GenBank/DDBJ databases">
        <title>Complete sequence and annotation of the Mycoplasma phocirhinis strain 852T genome.</title>
        <authorList>
            <person name="Frasca S.Jr."/>
            <person name="Kutish G.F."/>
            <person name="Castellanos Gell J."/>
            <person name="Michaels D.L."/>
            <person name="Brown D.R."/>
        </authorList>
    </citation>
    <scope>NUCLEOTIDE SEQUENCE [LARGE SCALE GENOMIC DNA]</scope>
    <source>
        <strain evidence="3 4">852</strain>
    </source>
</reference>
<dbReference type="GO" id="GO:0006508">
    <property type="term" value="P:proteolysis"/>
    <property type="evidence" value="ECO:0007669"/>
    <property type="project" value="InterPro"/>
</dbReference>
<dbReference type="AlphaFoldDB" id="A0A4P6MP00"/>
<dbReference type="KEGG" id="mphi:EG856_00500"/>
<proteinExistence type="predicted"/>
<dbReference type="InterPro" id="IPR005151">
    <property type="entry name" value="Tail-specific_protease"/>
</dbReference>
<keyword evidence="4" id="KW-1185">Reference proteome</keyword>
<accession>A0A4P6MP00</accession>
<protein>
    <submittedName>
        <fullName evidence="3">Peptidase S41</fullName>
    </submittedName>
</protein>
<dbReference type="EMBL" id="CP034841">
    <property type="protein sequence ID" value="QBF34416.1"/>
    <property type="molecule type" value="Genomic_DNA"/>
</dbReference>
<keyword evidence="1" id="KW-0732">Signal</keyword>
<evidence type="ECO:0000259" key="2">
    <source>
        <dbReference type="Pfam" id="PF03572"/>
    </source>
</evidence>
<feature type="domain" description="Tail specific protease" evidence="2">
    <location>
        <begin position="394"/>
        <end position="563"/>
    </location>
</feature>
<dbReference type="PROSITE" id="PS51257">
    <property type="entry name" value="PROKAR_LIPOPROTEIN"/>
    <property type="match status" value="1"/>
</dbReference>
<evidence type="ECO:0000313" key="3">
    <source>
        <dbReference type="EMBL" id="QBF34416.1"/>
    </source>
</evidence>
<organism evidence="3 4">
    <name type="scientific">Mycoplasmopsis phocirhinis</name>
    <dbReference type="NCBI Taxonomy" id="142650"/>
    <lineage>
        <taxon>Bacteria</taxon>
        <taxon>Bacillati</taxon>
        <taxon>Mycoplasmatota</taxon>
        <taxon>Mycoplasmoidales</taxon>
        <taxon>Metamycoplasmataceae</taxon>
        <taxon>Mycoplasmopsis</taxon>
    </lineage>
</organism>
<dbReference type="Proteomes" id="UP000289326">
    <property type="component" value="Chromosome"/>
</dbReference>
<feature type="chain" id="PRO_5020708946" evidence="1">
    <location>
        <begin position="31"/>
        <end position="668"/>
    </location>
</feature>
<dbReference type="InterPro" id="IPR029045">
    <property type="entry name" value="ClpP/crotonase-like_dom_sf"/>
</dbReference>
<evidence type="ECO:0000313" key="4">
    <source>
        <dbReference type="Proteomes" id="UP000289326"/>
    </source>
</evidence>